<evidence type="ECO:0000256" key="7">
    <source>
        <dbReference type="HAMAP-Rule" id="MF_00501"/>
    </source>
</evidence>
<dbReference type="InterPro" id="IPR042105">
    <property type="entry name" value="Ribosomal_bL31_sf"/>
</dbReference>
<dbReference type="GO" id="GO:0006412">
    <property type="term" value="P:translation"/>
    <property type="evidence" value="ECO:0007669"/>
    <property type="project" value="UniProtKB-UniRule"/>
</dbReference>
<dbReference type="NCBIfam" id="NF000612">
    <property type="entry name" value="PRK00019.1"/>
    <property type="match status" value="1"/>
</dbReference>
<evidence type="ECO:0000256" key="3">
    <source>
        <dbReference type="ARBA" id="ARBA00022884"/>
    </source>
</evidence>
<dbReference type="GeneID" id="29672162"/>
<evidence type="ECO:0000313" key="9">
    <source>
        <dbReference type="EMBL" id="ACA33116.1"/>
    </source>
</evidence>
<dbReference type="GO" id="GO:1990904">
    <property type="term" value="C:ribonucleoprotein complex"/>
    <property type="evidence" value="ECO:0007669"/>
    <property type="project" value="UniProtKB-KW"/>
</dbReference>
<comment type="subunit">
    <text evidence="7">Part of the 50S ribosomal subunit.</text>
</comment>
<feature type="region of interest" description="Disordered" evidence="8">
    <location>
        <begin position="68"/>
        <end position="95"/>
    </location>
</feature>
<reference evidence="9 10" key="1">
    <citation type="submission" date="2008-02" db="EMBL/GenBank/DDBJ databases">
        <title>Genome sequence of Ureaplasma parvum serovar 3.</title>
        <authorList>
            <person name="Methe B.A."/>
            <person name="Glass J."/>
            <person name="Waites K."/>
            <person name="Shrivastava S."/>
        </authorList>
    </citation>
    <scope>NUCLEOTIDE SEQUENCE [LARGE SCALE GENOMIC DNA]</scope>
    <source>
        <strain evidence="10">ATCC 27815 / 27 / NCTC 11736</strain>
    </source>
</reference>
<evidence type="ECO:0000313" key="10">
    <source>
        <dbReference type="Proteomes" id="UP000002162"/>
    </source>
</evidence>
<keyword evidence="3 7" id="KW-0694">RNA-binding</keyword>
<dbReference type="GO" id="GO:0005840">
    <property type="term" value="C:ribosome"/>
    <property type="evidence" value="ECO:0007669"/>
    <property type="project" value="UniProtKB-KW"/>
</dbReference>
<gene>
    <name evidence="7 9" type="primary">rpmE</name>
    <name evidence="9" type="ordered locus">UPA3_0002</name>
</gene>
<accession>A0A2C9DYS9</accession>
<dbReference type="NCBIfam" id="TIGR00105">
    <property type="entry name" value="L31"/>
    <property type="match status" value="1"/>
</dbReference>
<dbReference type="RefSeq" id="WP_006688758.1">
    <property type="nucleotide sequence ID" value="NC_010503.1"/>
</dbReference>
<evidence type="ECO:0000256" key="1">
    <source>
        <dbReference type="ARBA" id="ARBA00009296"/>
    </source>
</evidence>
<dbReference type="InterPro" id="IPR034704">
    <property type="entry name" value="Ribosomal_bL28/bL31-like_sf"/>
</dbReference>
<name>A0A2C9DYS9_UREP2</name>
<keyword evidence="5 7" id="KW-0687">Ribonucleoprotein</keyword>
<evidence type="ECO:0000256" key="5">
    <source>
        <dbReference type="ARBA" id="ARBA00023274"/>
    </source>
</evidence>
<evidence type="ECO:0000256" key="6">
    <source>
        <dbReference type="ARBA" id="ARBA00035687"/>
    </source>
</evidence>
<dbReference type="EMBL" id="CP000942">
    <property type="protein sequence ID" value="ACA33116.1"/>
    <property type="molecule type" value="Genomic_DNA"/>
</dbReference>
<evidence type="ECO:0000256" key="8">
    <source>
        <dbReference type="SAM" id="MobiDB-lite"/>
    </source>
</evidence>
<dbReference type="HOGENOM" id="CLU_114306_4_2_14"/>
<protein>
    <recommendedName>
        <fullName evidence="6 7">Large ribosomal subunit protein bL31</fullName>
    </recommendedName>
</protein>
<dbReference type="Gene3D" id="4.10.830.30">
    <property type="entry name" value="Ribosomal protein L31"/>
    <property type="match status" value="1"/>
</dbReference>
<dbReference type="PANTHER" id="PTHR33280">
    <property type="entry name" value="50S RIBOSOMAL PROTEIN L31, CHLOROPLASTIC"/>
    <property type="match status" value="1"/>
</dbReference>
<dbReference type="Pfam" id="PF01197">
    <property type="entry name" value="Ribosomal_L31"/>
    <property type="match status" value="1"/>
</dbReference>
<dbReference type="GO" id="GO:0003735">
    <property type="term" value="F:structural constituent of ribosome"/>
    <property type="evidence" value="ECO:0007669"/>
    <property type="project" value="InterPro"/>
</dbReference>
<comment type="similarity">
    <text evidence="1 7">Belongs to the bacterial ribosomal protein bL31 family. Type A subfamily.</text>
</comment>
<dbReference type="PROSITE" id="PS01143">
    <property type="entry name" value="RIBOSOMAL_L31"/>
    <property type="match status" value="1"/>
</dbReference>
<evidence type="ECO:0000256" key="4">
    <source>
        <dbReference type="ARBA" id="ARBA00022980"/>
    </source>
</evidence>
<dbReference type="AlphaFoldDB" id="A0A2C9DYS9"/>
<keyword evidence="2 7" id="KW-0699">rRNA-binding</keyword>
<proteinExistence type="inferred from homology"/>
<dbReference type="HAMAP" id="MF_00501">
    <property type="entry name" value="Ribosomal_bL31_1"/>
    <property type="match status" value="1"/>
</dbReference>
<dbReference type="SUPFAM" id="SSF143800">
    <property type="entry name" value="L28p-like"/>
    <property type="match status" value="1"/>
</dbReference>
<dbReference type="PANTHER" id="PTHR33280:SF1">
    <property type="entry name" value="LARGE RIBOSOMAL SUBUNIT PROTEIN BL31C"/>
    <property type="match status" value="1"/>
</dbReference>
<dbReference type="GO" id="GO:0019843">
    <property type="term" value="F:rRNA binding"/>
    <property type="evidence" value="ECO:0007669"/>
    <property type="project" value="UniProtKB-KW"/>
</dbReference>
<dbReference type="InterPro" id="IPR027491">
    <property type="entry name" value="Ribosomal_bL31_A"/>
</dbReference>
<dbReference type="Proteomes" id="UP000002162">
    <property type="component" value="Chromosome"/>
</dbReference>
<comment type="caution">
    <text evidence="7">Lacks conserved residue(s) required for the propagation of feature annotation.</text>
</comment>
<organism evidence="9 10">
    <name type="scientific">Ureaplasma parvum serovar 3 (strain ATCC 27815 / 27 / NCTC 11736)</name>
    <dbReference type="NCBI Taxonomy" id="505682"/>
    <lineage>
        <taxon>Bacteria</taxon>
        <taxon>Bacillati</taxon>
        <taxon>Mycoplasmatota</taxon>
        <taxon>Mycoplasmoidales</taxon>
        <taxon>Mycoplasmoidaceae</taxon>
        <taxon>Ureaplasma</taxon>
    </lineage>
</organism>
<sequence length="95" mass="10737">MRDIHPVSKPCVYNCVTCKKEFIIDSAAKNTEVAIEVCSNCHTFFIGKQNATTTLRGRAEKLNNRFEAGLNNINKKPEKKKIQGKSEPRKSLNEL</sequence>
<keyword evidence="4 7" id="KW-0689">Ribosomal protein</keyword>
<comment type="function">
    <text evidence="7">Binds the 23S rRNA.</text>
</comment>
<dbReference type="KEGG" id="upa:UPA3_0002"/>
<feature type="compositionally biased region" description="Basic and acidic residues" evidence="8">
    <location>
        <begin position="80"/>
        <end position="95"/>
    </location>
</feature>
<evidence type="ECO:0000256" key="2">
    <source>
        <dbReference type="ARBA" id="ARBA00022730"/>
    </source>
</evidence>
<dbReference type="InterPro" id="IPR002150">
    <property type="entry name" value="Ribosomal_bL31"/>
</dbReference>